<evidence type="ECO:0000313" key="2">
    <source>
        <dbReference type="Proteomes" id="UP000050816"/>
    </source>
</evidence>
<dbReference type="PATRIC" id="fig|1423760.3.peg.837"/>
<evidence type="ECO:0000313" key="1">
    <source>
        <dbReference type="EMBL" id="KRL87715.1"/>
    </source>
</evidence>
<dbReference type="GeneID" id="82933304"/>
<comment type="caution">
    <text evidence="1">The sequence shown here is derived from an EMBL/GenBank/DDBJ whole genome shotgun (WGS) entry which is preliminary data.</text>
</comment>
<organism evidence="1 2">
    <name type="scientific">Limosilactobacillus ingluviei DSM 15946</name>
    <dbReference type="NCBI Taxonomy" id="1423760"/>
    <lineage>
        <taxon>Bacteria</taxon>
        <taxon>Bacillati</taxon>
        <taxon>Bacillota</taxon>
        <taxon>Bacilli</taxon>
        <taxon>Lactobacillales</taxon>
        <taxon>Lactobacillaceae</taxon>
        <taxon>Limosilactobacillus</taxon>
    </lineage>
</organism>
<name>A0A0R1U925_9LACO</name>
<reference evidence="1 2" key="1">
    <citation type="journal article" date="2015" name="Genome Announc.">
        <title>Expanding the biotechnology potential of lactobacilli through comparative genomics of 213 strains and associated genera.</title>
        <authorList>
            <person name="Sun Z."/>
            <person name="Harris H.M."/>
            <person name="McCann A."/>
            <person name="Guo C."/>
            <person name="Argimon S."/>
            <person name="Zhang W."/>
            <person name="Yang X."/>
            <person name="Jeffery I.B."/>
            <person name="Cooney J.C."/>
            <person name="Kagawa T.F."/>
            <person name="Liu W."/>
            <person name="Song Y."/>
            <person name="Salvetti E."/>
            <person name="Wrobel A."/>
            <person name="Rasinkangas P."/>
            <person name="Parkhill J."/>
            <person name="Rea M.C."/>
            <person name="O'Sullivan O."/>
            <person name="Ritari J."/>
            <person name="Douillard F.P."/>
            <person name="Paul Ross R."/>
            <person name="Yang R."/>
            <person name="Briner A.E."/>
            <person name="Felis G.E."/>
            <person name="de Vos W.M."/>
            <person name="Barrangou R."/>
            <person name="Klaenhammer T.R."/>
            <person name="Caufield P.W."/>
            <person name="Cui Y."/>
            <person name="Zhang H."/>
            <person name="O'Toole P.W."/>
        </authorList>
    </citation>
    <scope>NUCLEOTIDE SEQUENCE [LARGE SCALE GENOMIC DNA]</scope>
    <source>
        <strain evidence="1 2">DSM 15946</strain>
    </source>
</reference>
<gene>
    <name evidence="1" type="ORF">FC43_GL000815</name>
</gene>
<dbReference type="AlphaFoldDB" id="A0A0R1U925"/>
<accession>A0A0R1U925</accession>
<dbReference type="EMBL" id="AZFK01000087">
    <property type="protein sequence ID" value="KRL87715.1"/>
    <property type="molecule type" value="Genomic_DNA"/>
</dbReference>
<sequence length="151" mass="16669">MVRNGYNTIPTPVDQYSGQIVYRGVHDSDGVTADEFIEKLKTTSLMISGADSSSKGRGAYFSEDDFQAQMHSLRGANSKVTEWGINSKAKVLDIIDSSKMLANLENITDKNSVMDYNHEIVGILSGYDIIKMGATLNVLNLEVVEWLKSSR</sequence>
<dbReference type="RefSeq" id="WP_019205528.1">
    <property type="nucleotide sequence ID" value="NZ_AZFK01000087.1"/>
</dbReference>
<protein>
    <submittedName>
        <fullName evidence="1">Uncharacterized protein</fullName>
    </submittedName>
</protein>
<proteinExistence type="predicted"/>
<dbReference type="Proteomes" id="UP000050816">
    <property type="component" value="Unassembled WGS sequence"/>
</dbReference>